<feature type="domain" description="DUF2087" evidence="1">
    <location>
        <begin position="26"/>
        <end position="91"/>
    </location>
</feature>
<dbReference type="Pfam" id="PF09860">
    <property type="entry name" value="DUF2087"/>
    <property type="match status" value="1"/>
</dbReference>
<sequence>MDNSDKALNEKTVQAVLRNFFTKEGKLTHLPAQLKKKLIVLEHLVSQLEQGHSYSEKQINEYIKRVDDDYATIRREFIIYRFMSREDGIYTVNPPEMWTRWDSLN</sequence>
<accession>A0ABW3S4N3</accession>
<protein>
    <submittedName>
        <fullName evidence="2">DUF2087 domain-containing protein</fullName>
    </submittedName>
</protein>
<dbReference type="InterPro" id="IPR018656">
    <property type="entry name" value="DUF2087"/>
</dbReference>
<reference evidence="3" key="1">
    <citation type="journal article" date="2019" name="Int. J. Syst. Evol. Microbiol.">
        <title>The Global Catalogue of Microorganisms (GCM) 10K type strain sequencing project: providing services to taxonomists for standard genome sequencing and annotation.</title>
        <authorList>
            <consortium name="The Broad Institute Genomics Platform"/>
            <consortium name="The Broad Institute Genome Sequencing Center for Infectious Disease"/>
            <person name="Wu L."/>
            <person name="Ma J."/>
        </authorList>
    </citation>
    <scope>NUCLEOTIDE SEQUENCE [LARGE SCALE GENOMIC DNA]</scope>
    <source>
        <strain evidence="3">CCUG 59189</strain>
    </source>
</reference>
<evidence type="ECO:0000313" key="3">
    <source>
        <dbReference type="Proteomes" id="UP001597262"/>
    </source>
</evidence>
<keyword evidence="3" id="KW-1185">Reference proteome</keyword>
<name>A0ABW3S4N3_9BACL</name>
<evidence type="ECO:0000313" key="2">
    <source>
        <dbReference type="EMBL" id="MFD1178991.1"/>
    </source>
</evidence>
<evidence type="ECO:0000259" key="1">
    <source>
        <dbReference type="Pfam" id="PF09860"/>
    </source>
</evidence>
<dbReference type="Proteomes" id="UP001597262">
    <property type="component" value="Unassembled WGS sequence"/>
</dbReference>
<gene>
    <name evidence="2" type="ORF">ACFQ3W_22185</name>
</gene>
<dbReference type="EMBL" id="JBHTLM010000023">
    <property type="protein sequence ID" value="MFD1178991.1"/>
    <property type="molecule type" value="Genomic_DNA"/>
</dbReference>
<proteinExistence type="predicted"/>
<comment type="caution">
    <text evidence="2">The sequence shown here is derived from an EMBL/GenBank/DDBJ whole genome shotgun (WGS) entry which is preliminary data.</text>
</comment>
<organism evidence="2 3">
    <name type="scientific">Paenibacillus puldeungensis</name>
    <dbReference type="NCBI Taxonomy" id="696536"/>
    <lineage>
        <taxon>Bacteria</taxon>
        <taxon>Bacillati</taxon>
        <taxon>Bacillota</taxon>
        <taxon>Bacilli</taxon>
        <taxon>Bacillales</taxon>
        <taxon>Paenibacillaceae</taxon>
        <taxon>Paenibacillus</taxon>
    </lineage>
</organism>